<keyword evidence="3" id="KW-1185">Reference proteome</keyword>
<reference evidence="3" key="1">
    <citation type="submission" date="2016-10" db="EMBL/GenBank/DDBJ databases">
        <authorList>
            <person name="Varghese N."/>
            <person name="Submissions S."/>
        </authorList>
    </citation>
    <scope>NUCLEOTIDE SEQUENCE [LARGE SCALE GENOMIC DNA]</scope>
    <source>
        <strain evidence="3">KPR-1</strain>
    </source>
</reference>
<feature type="compositionally biased region" description="Basic and acidic residues" evidence="1">
    <location>
        <begin position="1"/>
        <end position="13"/>
    </location>
</feature>
<organism evidence="2 3">
    <name type="scientific">Bowdeniella nasicola</name>
    <dbReference type="NCBI Taxonomy" id="208480"/>
    <lineage>
        <taxon>Bacteria</taxon>
        <taxon>Bacillati</taxon>
        <taxon>Actinomycetota</taxon>
        <taxon>Actinomycetes</taxon>
        <taxon>Actinomycetales</taxon>
        <taxon>Actinomycetaceae</taxon>
        <taxon>Bowdeniella</taxon>
    </lineage>
</organism>
<evidence type="ECO:0000313" key="2">
    <source>
        <dbReference type="EMBL" id="SDZ82877.1"/>
    </source>
</evidence>
<evidence type="ECO:0008006" key="4">
    <source>
        <dbReference type="Google" id="ProtNLM"/>
    </source>
</evidence>
<gene>
    <name evidence="2" type="ORF">SAMN02910418_00315</name>
</gene>
<evidence type="ECO:0000313" key="3">
    <source>
        <dbReference type="Proteomes" id="UP000199288"/>
    </source>
</evidence>
<dbReference type="Proteomes" id="UP000199288">
    <property type="component" value="Unassembled WGS sequence"/>
</dbReference>
<sequence length="250" mass="27615">MHDEDEAMVHEAIETNPTLKETLESDVPVDASSPEDSEPADLPGAVSRPVQEAENPLEEGLRQAEEALRQRLLDDPNDQQAFATLARLVSVGARYEEMPDPLTADELPADQRERINTAVWALADEYVGNSRAWYPLIQLARLSLNEDRESAIRRLKTACEREDTGVALFESLQMLRRANLPGEAVQLGVGNWDPTTHVTDAGRQLVRAACEAGRPAEAERLLKSLRDASDESEDFTDLDVAIQDAYAARG</sequence>
<dbReference type="AlphaFoldDB" id="A0A1H3W722"/>
<name>A0A1H3W722_9ACTO</name>
<accession>A0A1H3W722</accession>
<dbReference type="EMBL" id="FNQV01000002">
    <property type="protein sequence ID" value="SDZ82877.1"/>
    <property type="molecule type" value="Genomic_DNA"/>
</dbReference>
<feature type="region of interest" description="Disordered" evidence="1">
    <location>
        <begin position="1"/>
        <end position="58"/>
    </location>
</feature>
<evidence type="ECO:0000256" key="1">
    <source>
        <dbReference type="SAM" id="MobiDB-lite"/>
    </source>
</evidence>
<proteinExistence type="predicted"/>
<protein>
    <recommendedName>
        <fullName evidence="4">Tetratricopeptide repeat-containing protein</fullName>
    </recommendedName>
</protein>